<proteinExistence type="predicted"/>
<dbReference type="Proteomes" id="UP000787472">
    <property type="component" value="Unassembled WGS sequence"/>
</dbReference>
<gene>
    <name evidence="2" type="ORF">G8770_03540</name>
</gene>
<dbReference type="Pfam" id="PF16459">
    <property type="entry name" value="Phage_TAC_13"/>
    <property type="match status" value="1"/>
</dbReference>
<evidence type="ECO:0000256" key="1">
    <source>
        <dbReference type="SAM" id="MobiDB-lite"/>
    </source>
</evidence>
<evidence type="ECO:0000313" key="2">
    <source>
        <dbReference type="EMBL" id="NHO64618.1"/>
    </source>
</evidence>
<dbReference type="RefSeq" id="WP_167181825.1">
    <property type="nucleotide sequence ID" value="NZ_JAAONZ010000002.1"/>
</dbReference>
<organism evidence="2 3">
    <name type="scientific">Pseudomaricurvus hydrocarbonicus</name>
    <dbReference type="NCBI Taxonomy" id="1470433"/>
    <lineage>
        <taxon>Bacteria</taxon>
        <taxon>Pseudomonadati</taxon>
        <taxon>Pseudomonadota</taxon>
        <taxon>Gammaproteobacteria</taxon>
        <taxon>Cellvibrionales</taxon>
        <taxon>Cellvibrionaceae</taxon>
        <taxon>Pseudomaricurvus</taxon>
    </lineage>
</organism>
<sequence length="143" mass="14991">MNLTLETLHQSGAFTGAPVKKDIEWMQGETPLKGVVYVRRLSYVSVVEDFKAKAGAQDAVAGRMAASICDADGKPIFTAADITGDADPTRGPLDPNLTMAFLAVIGEVNGLGKTKPSPKKKKSGTNSSSTASVEEPLPKPSET</sequence>
<protein>
    <submittedName>
        <fullName evidence="2">Phage tail protein</fullName>
    </submittedName>
</protein>
<comment type="caution">
    <text evidence="2">The sequence shown here is derived from an EMBL/GenBank/DDBJ whole genome shotgun (WGS) entry which is preliminary data.</text>
</comment>
<keyword evidence="3" id="KW-1185">Reference proteome</keyword>
<evidence type="ECO:0000313" key="3">
    <source>
        <dbReference type="Proteomes" id="UP000787472"/>
    </source>
</evidence>
<name>A0A9E5JSA4_9GAMM</name>
<accession>A0A9E5JSA4</accession>
<dbReference type="InterPro" id="IPR024410">
    <property type="entry name" value="Phage_TAC_12"/>
</dbReference>
<reference evidence="2" key="1">
    <citation type="submission" date="2020-03" db="EMBL/GenBank/DDBJ databases">
        <authorList>
            <person name="Guo F."/>
        </authorList>
    </citation>
    <scope>NUCLEOTIDE SEQUENCE</scope>
    <source>
        <strain evidence="2">JCM 30134</strain>
    </source>
</reference>
<dbReference type="AlphaFoldDB" id="A0A9E5JSA4"/>
<feature type="region of interest" description="Disordered" evidence="1">
    <location>
        <begin position="110"/>
        <end position="143"/>
    </location>
</feature>
<dbReference type="EMBL" id="JAAONZ010000002">
    <property type="protein sequence ID" value="NHO64618.1"/>
    <property type="molecule type" value="Genomic_DNA"/>
</dbReference>